<dbReference type="RefSeq" id="WP_189420247.1">
    <property type="nucleotide sequence ID" value="NZ_BMYZ01000003.1"/>
</dbReference>
<dbReference type="SUPFAM" id="SSF51197">
    <property type="entry name" value="Clavaminate synthase-like"/>
    <property type="match status" value="1"/>
</dbReference>
<dbReference type="InterPro" id="IPR003347">
    <property type="entry name" value="JmjC_dom"/>
</dbReference>
<gene>
    <name evidence="2" type="ORF">GCM10011613_31030</name>
</gene>
<dbReference type="InterPro" id="IPR041667">
    <property type="entry name" value="Cupin_8"/>
</dbReference>
<dbReference type="EMBL" id="BMYZ01000003">
    <property type="protein sequence ID" value="GGY83916.1"/>
    <property type="molecule type" value="Genomic_DNA"/>
</dbReference>
<evidence type="ECO:0000313" key="3">
    <source>
        <dbReference type="Proteomes" id="UP000619761"/>
    </source>
</evidence>
<name>A0ABQ3B9L4_9GAMM</name>
<protein>
    <submittedName>
        <fullName evidence="2">Cupin</fullName>
    </submittedName>
</protein>
<comment type="caution">
    <text evidence="2">The sequence shown here is derived from an EMBL/GenBank/DDBJ whole genome shotgun (WGS) entry which is preliminary data.</text>
</comment>
<sequence>MANPALLNITQKVKEIEGCSPQSLPAEVLNSTEPLLLKGLVKDWPLVQAGLRSDEEARDYLRKFYQGYPVTVSTNVPENRGRFFYNDDFSQMNFATHTATLDMVLDKIFEHKNDTLPPSIYVGSTTLDACLPGMRAENDLNMNDLNPLVSIWVGNQTRVPAHYDAPENIACVVIGKRRFTLFPPNQIENLYPGPLDFTPAGQVVSVVDFHNPDYEKFPRFKTALESALVADMEPGDALLIPTMWWHHVEGLSSFNMLVNYWWRLAPKYMGQAVTVLNHAILSIRDLPEHEKAAWKHIFDYYIFGDSKHAGEHLPEAARGSLGEIDEMQSRKLRALLLNKLNR</sequence>
<evidence type="ECO:0000313" key="2">
    <source>
        <dbReference type="EMBL" id="GGY83916.1"/>
    </source>
</evidence>
<feature type="domain" description="JmjC" evidence="1">
    <location>
        <begin position="120"/>
        <end position="277"/>
    </location>
</feature>
<dbReference type="SMART" id="SM00558">
    <property type="entry name" value="JmjC"/>
    <property type="match status" value="1"/>
</dbReference>
<dbReference type="Pfam" id="PF13621">
    <property type="entry name" value="Cupin_8"/>
    <property type="match status" value="1"/>
</dbReference>
<accession>A0ABQ3B9L4</accession>
<evidence type="ECO:0000259" key="1">
    <source>
        <dbReference type="PROSITE" id="PS51184"/>
    </source>
</evidence>
<proteinExistence type="predicted"/>
<dbReference type="Proteomes" id="UP000619761">
    <property type="component" value="Unassembled WGS sequence"/>
</dbReference>
<dbReference type="PROSITE" id="PS51184">
    <property type="entry name" value="JMJC"/>
    <property type="match status" value="1"/>
</dbReference>
<keyword evidence="3" id="KW-1185">Reference proteome</keyword>
<organism evidence="2 3">
    <name type="scientific">Cellvibrio zantedeschiae</name>
    <dbReference type="NCBI Taxonomy" id="1237077"/>
    <lineage>
        <taxon>Bacteria</taxon>
        <taxon>Pseudomonadati</taxon>
        <taxon>Pseudomonadota</taxon>
        <taxon>Gammaproteobacteria</taxon>
        <taxon>Cellvibrionales</taxon>
        <taxon>Cellvibrionaceae</taxon>
        <taxon>Cellvibrio</taxon>
    </lineage>
</organism>
<dbReference type="PANTHER" id="PTHR12461">
    <property type="entry name" value="HYPOXIA-INDUCIBLE FACTOR 1 ALPHA INHIBITOR-RELATED"/>
    <property type="match status" value="1"/>
</dbReference>
<dbReference type="Gene3D" id="2.60.120.650">
    <property type="entry name" value="Cupin"/>
    <property type="match status" value="1"/>
</dbReference>
<dbReference type="PANTHER" id="PTHR12461:SF105">
    <property type="entry name" value="HYPOXIA-INDUCIBLE FACTOR 1-ALPHA INHIBITOR"/>
    <property type="match status" value="1"/>
</dbReference>
<reference evidence="3" key="1">
    <citation type="journal article" date="2019" name="Int. J. Syst. Evol. Microbiol.">
        <title>The Global Catalogue of Microorganisms (GCM) 10K type strain sequencing project: providing services to taxonomists for standard genome sequencing and annotation.</title>
        <authorList>
            <consortium name="The Broad Institute Genomics Platform"/>
            <consortium name="The Broad Institute Genome Sequencing Center for Infectious Disease"/>
            <person name="Wu L."/>
            <person name="Ma J."/>
        </authorList>
    </citation>
    <scope>NUCLEOTIDE SEQUENCE [LARGE SCALE GENOMIC DNA]</scope>
    <source>
        <strain evidence="3">KCTC 32239</strain>
    </source>
</reference>